<organism evidence="1">
    <name type="scientific">Oryza barthii</name>
    <dbReference type="NCBI Taxonomy" id="65489"/>
    <lineage>
        <taxon>Eukaryota</taxon>
        <taxon>Viridiplantae</taxon>
        <taxon>Streptophyta</taxon>
        <taxon>Embryophyta</taxon>
        <taxon>Tracheophyta</taxon>
        <taxon>Spermatophyta</taxon>
        <taxon>Magnoliopsida</taxon>
        <taxon>Liliopsida</taxon>
        <taxon>Poales</taxon>
        <taxon>Poaceae</taxon>
        <taxon>BOP clade</taxon>
        <taxon>Oryzoideae</taxon>
        <taxon>Oryzeae</taxon>
        <taxon>Oryzinae</taxon>
        <taxon>Oryza</taxon>
    </lineage>
</organism>
<dbReference type="PaxDb" id="65489-OBART12G15850.1"/>
<evidence type="ECO:0000313" key="1">
    <source>
        <dbReference type="EnsemblPlants" id="OBART12G15850.1"/>
    </source>
</evidence>
<dbReference type="HOGENOM" id="CLU_1257845_0_0_1"/>
<name>A0A0D3HVQ3_9ORYZ</name>
<dbReference type="AlphaFoldDB" id="A0A0D3HVQ3"/>
<dbReference type="Gramene" id="OBART12G15850.1">
    <property type="protein sequence ID" value="OBART12G15850.1"/>
    <property type="gene ID" value="OBART12G15850"/>
</dbReference>
<keyword evidence="2" id="KW-1185">Reference proteome</keyword>
<dbReference type="EnsemblPlants" id="OBART12G15850.1">
    <property type="protein sequence ID" value="OBART12G15850.1"/>
    <property type="gene ID" value="OBART12G15850"/>
</dbReference>
<protein>
    <submittedName>
        <fullName evidence="1">Uncharacterized protein</fullName>
    </submittedName>
</protein>
<proteinExistence type="predicted"/>
<accession>A0A0D3HVQ3</accession>
<reference evidence="1" key="2">
    <citation type="submission" date="2015-03" db="UniProtKB">
        <authorList>
            <consortium name="EnsemblPlants"/>
        </authorList>
    </citation>
    <scope>IDENTIFICATION</scope>
</reference>
<dbReference type="Proteomes" id="UP000026960">
    <property type="component" value="Chromosome 12"/>
</dbReference>
<sequence>MNKLWFWEMQTFIPYSQNNPSSSVVIPAPMSAKPSALQMPSPSVGSFTQLPDHMVVVLKSIPRGDLVEYFFCETSQPVDTKSILHPTKQLPMNFSADSNLPLQPVTRESSLSILAYSFPGFEDVNVCYLKQPCQKILYHIQQNLGIETIKKCQMLMFSSLEMQLLHSNYHDARNGMPHECHDALCVGRGTIEGIEPIEGTHYLKAIFVPQALGLLRIHAL</sequence>
<evidence type="ECO:0000313" key="2">
    <source>
        <dbReference type="Proteomes" id="UP000026960"/>
    </source>
</evidence>
<reference evidence="1" key="1">
    <citation type="journal article" date="2009" name="Rice">
        <title>De Novo Next Generation Sequencing of Plant Genomes.</title>
        <authorList>
            <person name="Rounsley S."/>
            <person name="Marri P.R."/>
            <person name="Yu Y."/>
            <person name="He R."/>
            <person name="Sisneros N."/>
            <person name="Goicoechea J.L."/>
            <person name="Lee S.J."/>
            <person name="Angelova A."/>
            <person name="Kudrna D."/>
            <person name="Luo M."/>
            <person name="Affourtit J."/>
            <person name="Desany B."/>
            <person name="Knight J."/>
            <person name="Niazi F."/>
            <person name="Egholm M."/>
            <person name="Wing R.A."/>
        </authorList>
    </citation>
    <scope>NUCLEOTIDE SEQUENCE [LARGE SCALE GENOMIC DNA]</scope>
    <source>
        <strain evidence="1">cv. IRGC 105608</strain>
    </source>
</reference>